<dbReference type="EMBL" id="HE575318">
    <property type="protein sequence ID" value="CCC90385.1"/>
    <property type="molecule type" value="Genomic_DNA"/>
</dbReference>
<protein>
    <submittedName>
        <fullName evidence="2">Uncharacterized protein</fullName>
    </submittedName>
</protein>
<organism evidence="2">
    <name type="scientific">Trypanosoma congolense (strain IL3000)</name>
    <dbReference type="NCBI Taxonomy" id="1068625"/>
    <lineage>
        <taxon>Eukaryota</taxon>
        <taxon>Discoba</taxon>
        <taxon>Euglenozoa</taxon>
        <taxon>Kinetoplastea</taxon>
        <taxon>Metakinetoplastina</taxon>
        <taxon>Trypanosomatida</taxon>
        <taxon>Trypanosomatidae</taxon>
        <taxon>Trypanosoma</taxon>
        <taxon>Nannomonas</taxon>
    </lineage>
</organism>
<evidence type="ECO:0000256" key="1">
    <source>
        <dbReference type="SAM" id="MobiDB-lite"/>
    </source>
</evidence>
<dbReference type="VEuPathDB" id="TriTrypDB:TcIL3000_5_790"/>
<feature type="region of interest" description="Disordered" evidence="1">
    <location>
        <begin position="30"/>
        <end position="52"/>
    </location>
</feature>
<sequence>MCAVQVRQQECAAMERPLCVMRLNRAPAVGVHSPPHRSQGDLSAQLSSDGPAPSELLCRPQSSCAARVKGCSAAHSAPMKAAASSADHRSQSRRGLYRNRAEASHLSGGAVFVTDGPSLIFAGRGPRQGRCAAAVQHVHLFRPPDAVGRACAPAGACQRAKLAMLRGSGPLW</sequence>
<proteinExistence type="predicted"/>
<dbReference type="AlphaFoldDB" id="G0UMH9"/>
<name>G0UMH9_TRYCI</name>
<accession>G0UMH9</accession>
<reference evidence="2" key="1">
    <citation type="journal article" date="2012" name="Proc. Natl. Acad. Sci. U.S.A.">
        <title>Antigenic diversity is generated by distinct evolutionary mechanisms in African trypanosome species.</title>
        <authorList>
            <person name="Jackson A.P."/>
            <person name="Berry A."/>
            <person name="Aslett M."/>
            <person name="Allison H.C."/>
            <person name="Burton P."/>
            <person name="Vavrova-Anderson J."/>
            <person name="Brown R."/>
            <person name="Browne H."/>
            <person name="Corton N."/>
            <person name="Hauser H."/>
            <person name="Gamble J."/>
            <person name="Gilderthorp R."/>
            <person name="Marcello L."/>
            <person name="McQuillan J."/>
            <person name="Otto T.D."/>
            <person name="Quail M.A."/>
            <person name="Sanders M.J."/>
            <person name="van Tonder A."/>
            <person name="Ginger M.L."/>
            <person name="Field M.C."/>
            <person name="Barry J.D."/>
            <person name="Hertz-Fowler C."/>
            <person name="Berriman M."/>
        </authorList>
    </citation>
    <scope>NUCLEOTIDE SEQUENCE</scope>
    <source>
        <strain evidence="2">IL3000</strain>
    </source>
</reference>
<evidence type="ECO:0000313" key="2">
    <source>
        <dbReference type="EMBL" id="CCC90385.1"/>
    </source>
</evidence>
<gene>
    <name evidence="2" type="ORF">TCIL3000_5_790</name>
</gene>